<reference evidence="3" key="1">
    <citation type="journal article" date="2023" name="Mol. Phylogenet. Evol.">
        <title>Genome-scale phylogeny and comparative genomics of the fungal order Sordariales.</title>
        <authorList>
            <person name="Hensen N."/>
            <person name="Bonometti L."/>
            <person name="Westerberg I."/>
            <person name="Brannstrom I.O."/>
            <person name="Guillou S."/>
            <person name="Cros-Aarteil S."/>
            <person name="Calhoun S."/>
            <person name="Haridas S."/>
            <person name="Kuo A."/>
            <person name="Mondo S."/>
            <person name="Pangilinan J."/>
            <person name="Riley R."/>
            <person name="LaButti K."/>
            <person name="Andreopoulos B."/>
            <person name="Lipzen A."/>
            <person name="Chen C."/>
            <person name="Yan M."/>
            <person name="Daum C."/>
            <person name="Ng V."/>
            <person name="Clum A."/>
            <person name="Steindorff A."/>
            <person name="Ohm R.A."/>
            <person name="Martin F."/>
            <person name="Silar P."/>
            <person name="Natvig D.O."/>
            <person name="Lalanne C."/>
            <person name="Gautier V."/>
            <person name="Ament-Velasquez S.L."/>
            <person name="Kruys A."/>
            <person name="Hutchinson M.I."/>
            <person name="Powell A.J."/>
            <person name="Barry K."/>
            <person name="Miller A.N."/>
            <person name="Grigoriev I.V."/>
            <person name="Debuchy R."/>
            <person name="Gladieux P."/>
            <person name="Hiltunen Thoren M."/>
            <person name="Johannesson H."/>
        </authorList>
    </citation>
    <scope>NUCLEOTIDE SEQUENCE</scope>
    <source>
        <strain evidence="3">CBS 958.72</strain>
    </source>
</reference>
<dbReference type="EMBL" id="JAULSN010000002">
    <property type="protein sequence ID" value="KAK3380775.1"/>
    <property type="molecule type" value="Genomic_DNA"/>
</dbReference>
<protein>
    <submittedName>
        <fullName evidence="3">Heterokaryon incompatibility protein-domain-containing protein</fullName>
    </submittedName>
</protein>
<dbReference type="Pfam" id="PF06985">
    <property type="entry name" value="HET"/>
    <property type="match status" value="1"/>
</dbReference>
<evidence type="ECO:0000313" key="4">
    <source>
        <dbReference type="Proteomes" id="UP001287356"/>
    </source>
</evidence>
<feature type="compositionally biased region" description="Low complexity" evidence="1">
    <location>
        <begin position="301"/>
        <end position="311"/>
    </location>
</feature>
<name>A0AAE0NG00_9PEZI</name>
<keyword evidence="4" id="KW-1185">Reference proteome</keyword>
<feature type="domain" description="Heterokaryon incompatibility" evidence="2">
    <location>
        <begin position="21"/>
        <end position="107"/>
    </location>
</feature>
<dbReference type="PANTHER" id="PTHR10622">
    <property type="entry name" value="HET DOMAIN-CONTAINING PROTEIN"/>
    <property type="match status" value="1"/>
</dbReference>
<reference evidence="3" key="2">
    <citation type="submission" date="2023-06" db="EMBL/GenBank/DDBJ databases">
        <authorList>
            <consortium name="Lawrence Berkeley National Laboratory"/>
            <person name="Haridas S."/>
            <person name="Hensen N."/>
            <person name="Bonometti L."/>
            <person name="Westerberg I."/>
            <person name="Brannstrom I.O."/>
            <person name="Guillou S."/>
            <person name="Cros-Aarteil S."/>
            <person name="Calhoun S."/>
            <person name="Kuo A."/>
            <person name="Mondo S."/>
            <person name="Pangilinan J."/>
            <person name="Riley R."/>
            <person name="Labutti K."/>
            <person name="Andreopoulos B."/>
            <person name="Lipzen A."/>
            <person name="Chen C."/>
            <person name="Yanf M."/>
            <person name="Daum C."/>
            <person name="Ng V."/>
            <person name="Clum A."/>
            <person name="Steindorff A."/>
            <person name="Ohm R."/>
            <person name="Martin F."/>
            <person name="Silar P."/>
            <person name="Natvig D."/>
            <person name="Lalanne C."/>
            <person name="Gautier V."/>
            <person name="Ament-Velasquez S.L."/>
            <person name="Kruys A."/>
            <person name="Hutchinson M.I."/>
            <person name="Powell A.J."/>
            <person name="Barry K."/>
            <person name="Miller A.N."/>
            <person name="Grigoriev I.V."/>
            <person name="Debuchy R."/>
            <person name="Gladieux P."/>
            <person name="Thoren M.H."/>
            <person name="Johannesson H."/>
        </authorList>
    </citation>
    <scope>NUCLEOTIDE SEQUENCE</scope>
    <source>
        <strain evidence="3">CBS 958.72</strain>
    </source>
</reference>
<evidence type="ECO:0000256" key="1">
    <source>
        <dbReference type="SAM" id="MobiDB-lite"/>
    </source>
</evidence>
<proteinExistence type="predicted"/>
<dbReference type="Proteomes" id="UP001287356">
    <property type="component" value="Unassembled WGS sequence"/>
</dbReference>
<evidence type="ECO:0000313" key="3">
    <source>
        <dbReference type="EMBL" id="KAK3380775.1"/>
    </source>
</evidence>
<feature type="region of interest" description="Disordered" evidence="1">
    <location>
        <begin position="292"/>
        <end position="323"/>
    </location>
</feature>
<accession>A0AAE0NG00</accession>
<evidence type="ECO:0000259" key="2">
    <source>
        <dbReference type="Pfam" id="PF06985"/>
    </source>
</evidence>
<sequence>MRLLNTSNEQAKEFLGDIPRYSILSHTWGQEEVSLSDLLRGHDHYHRLSGYAKIAGACAVARREGFDWIWIDTCCIDKSSSAELSEAINSMFNWYKDADVCYAYLSDVLDLDLDVFAASRWFKRGWTLQELIAPAVVVFLGSTWRELGTKASLAVEIASITGIDTQVLSPQPAAMDRSWTARYYGRWTARYYPTSIRAVLDECSVAQRMLWAARRVTSRLEDQAYALMGLFGVNMPLLYGEGSKAFIRLRREIMNQSDDMSIFVWKYKSRAAFLRRSGLLAPAPECFESYGDVRPSPWPSPESSSSSSIPDGPSPPANSATYEVSKSRVRLHVVTLKSSSQSELAPGAMETPRLALERQDSDPETSAYLDFAQFHRTTLASPWSGPLLVAMLECWTSSGQVGLVLFDNKDGFWSRAHLHENRAPLLLSERSSAVNMQSRQHIDCALVLGDGLARPRLPIDRPWIRFSLQVTRLGYTSARVQRLRYKGVDRFEAPNDELAFLYPCNDAESGILLLFVNKETPGTYPPFLLLCSRNLDDIEVNVSALRLETGSAAEVESPIVLTWREGQRGTPVSAGGNESRANETRIALSETMDLAIKNRPAPDYIHIVVLIEKR</sequence>
<dbReference type="AlphaFoldDB" id="A0AAE0NG00"/>
<dbReference type="PANTHER" id="PTHR10622:SF10">
    <property type="entry name" value="HET DOMAIN-CONTAINING PROTEIN"/>
    <property type="match status" value="1"/>
</dbReference>
<comment type="caution">
    <text evidence="3">The sequence shown here is derived from an EMBL/GenBank/DDBJ whole genome shotgun (WGS) entry which is preliminary data.</text>
</comment>
<dbReference type="InterPro" id="IPR010730">
    <property type="entry name" value="HET"/>
</dbReference>
<gene>
    <name evidence="3" type="ORF">B0T24DRAFT_200514</name>
</gene>
<organism evidence="3 4">
    <name type="scientific">Lasiosphaeria ovina</name>
    <dbReference type="NCBI Taxonomy" id="92902"/>
    <lineage>
        <taxon>Eukaryota</taxon>
        <taxon>Fungi</taxon>
        <taxon>Dikarya</taxon>
        <taxon>Ascomycota</taxon>
        <taxon>Pezizomycotina</taxon>
        <taxon>Sordariomycetes</taxon>
        <taxon>Sordariomycetidae</taxon>
        <taxon>Sordariales</taxon>
        <taxon>Lasiosphaeriaceae</taxon>
        <taxon>Lasiosphaeria</taxon>
    </lineage>
</organism>